<protein>
    <submittedName>
        <fullName evidence="1">Uncharacterized protein</fullName>
    </submittedName>
</protein>
<organism evidence="1 2">
    <name type="scientific">Pluteus cervinus</name>
    <dbReference type="NCBI Taxonomy" id="181527"/>
    <lineage>
        <taxon>Eukaryota</taxon>
        <taxon>Fungi</taxon>
        <taxon>Dikarya</taxon>
        <taxon>Basidiomycota</taxon>
        <taxon>Agaricomycotina</taxon>
        <taxon>Agaricomycetes</taxon>
        <taxon>Agaricomycetidae</taxon>
        <taxon>Agaricales</taxon>
        <taxon>Pluteineae</taxon>
        <taxon>Pluteaceae</taxon>
        <taxon>Pluteus</taxon>
    </lineage>
</organism>
<evidence type="ECO:0000313" key="2">
    <source>
        <dbReference type="Proteomes" id="UP000308600"/>
    </source>
</evidence>
<proteinExistence type="predicted"/>
<name>A0ACD3B8T1_9AGAR</name>
<gene>
    <name evidence="1" type="ORF">BDN72DRAFT_100434</name>
</gene>
<dbReference type="Proteomes" id="UP000308600">
    <property type="component" value="Unassembled WGS sequence"/>
</dbReference>
<sequence length="235" mass="26437">MSSILRNFSLVCRNWTPTAQSLLFSEPSLSRYAQQYQSSSLLGTLSEEPSFCSSIKSIWISGKSAWIKHDHIGLLIQLLPGLKELLLQNIQYIDLPQAARRALPSTFGSELFTTLYLTGVYEFPVTMFYHCSALQELHIHNTTFVGFDQQTGDLDQSYHLNQVGVRHKPSNQRPRLRCLFLYDDEVSALGISSWLTSQECAFDLSSFHGQDLSNGILICGRALLILPAPRVLPNL</sequence>
<dbReference type="EMBL" id="ML208270">
    <property type="protein sequence ID" value="TFK74104.1"/>
    <property type="molecule type" value="Genomic_DNA"/>
</dbReference>
<reference evidence="1 2" key="1">
    <citation type="journal article" date="2019" name="Nat. Ecol. Evol.">
        <title>Megaphylogeny resolves global patterns of mushroom evolution.</title>
        <authorList>
            <person name="Varga T."/>
            <person name="Krizsan K."/>
            <person name="Foldi C."/>
            <person name="Dima B."/>
            <person name="Sanchez-Garcia M."/>
            <person name="Sanchez-Ramirez S."/>
            <person name="Szollosi G.J."/>
            <person name="Szarkandi J.G."/>
            <person name="Papp V."/>
            <person name="Albert L."/>
            <person name="Andreopoulos W."/>
            <person name="Angelini C."/>
            <person name="Antonin V."/>
            <person name="Barry K.W."/>
            <person name="Bougher N.L."/>
            <person name="Buchanan P."/>
            <person name="Buyck B."/>
            <person name="Bense V."/>
            <person name="Catcheside P."/>
            <person name="Chovatia M."/>
            <person name="Cooper J."/>
            <person name="Damon W."/>
            <person name="Desjardin D."/>
            <person name="Finy P."/>
            <person name="Geml J."/>
            <person name="Haridas S."/>
            <person name="Hughes K."/>
            <person name="Justo A."/>
            <person name="Karasinski D."/>
            <person name="Kautmanova I."/>
            <person name="Kiss B."/>
            <person name="Kocsube S."/>
            <person name="Kotiranta H."/>
            <person name="LaButti K.M."/>
            <person name="Lechner B.E."/>
            <person name="Liimatainen K."/>
            <person name="Lipzen A."/>
            <person name="Lukacs Z."/>
            <person name="Mihaltcheva S."/>
            <person name="Morgado L.N."/>
            <person name="Niskanen T."/>
            <person name="Noordeloos M.E."/>
            <person name="Ohm R.A."/>
            <person name="Ortiz-Santana B."/>
            <person name="Ovrebo C."/>
            <person name="Racz N."/>
            <person name="Riley R."/>
            <person name="Savchenko A."/>
            <person name="Shiryaev A."/>
            <person name="Soop K."/>
            <person name="Spirin V."/>
            <person name="Szebenyi C."/>
            <person name="Tomsovsky M."/>
            <person name="Tulloss R.E."/>
            <person name="Uehling J."/>
            <person name="Grigoriev I.V."/>
            <person name="Vagvolgyi C."/>
            <person name="Papp T."/>
            <person name="Martin F.M."/>
            <person name="Miettinen O."/>
            <person name="Hibbett D.S."/>
            <person name="Nagy L.G."/>
        </authorList>
    </citation>
    <scope>NUCLEOTIDE SEQUENCE [LARGE SCALE GENOMIC DNA]</scope>
    <source>
        <strain evidence="1 2">NL-1719</strain>
    </source>
</reference>
<keyword evidence="2" id="KW-1185">Reference proteome</keyword>
<accession>A0ACD3B8T1</accession>
<evidence type="ECO:0000313" key="1">
    <source>
        <dbReference type="EMBL" id="TFK74104.1"/>
    </source>
</evidence>